<dbReference type="EMBL" id="VSRR010008849">
    <property type="protein sequence ID" value="MPC49395.1"/>
    <property type="molecule type" value="Genomic_DNA"/>
</dbReference>
<feature type="region of interest" description="Disordered" evidence="1">
    <location>
        <begin position="1"/>
        <end position="129"/>
    </location>
</feature>
<comment type="caution">
    <text evidence="2">The sequence shown here is derived from an EMBL/GenBank/DDBJ whole genome shotgun (WGS) entry which is preliminary data.</text>
</comment>
<evidence type="ECO:0000256" key="1">
    <source>
        <dbReference type="SAM" id="MobiDB-lite"/>
    </source>
</evidence>
<evidence type="ECO:0000313" key="2">
    <source>
        <dbReference type="EMBL" id="MPC49395.1"/>
    </source>
</evidence>
<organism evidence="2 3">
    <name type="scientific">Portunus trituberculatus</name>
    <name type="common">Swimming crab</name>
    <name type="synonym">Neptunus trituberculatus</name>
    <dbReference type="NCBI Taxonomy" id="210409"/>
    <lineage>
        <taxon>Eukaryota</taxon>
        <taxon>Metazoa</taxon>
        <taxon>Ecdysozoa</taxon>
        <taxon>Arthropoda</taxon>
        <taxon>Crustacea</taxon>
        <taxon>Multicrustacea</taxon>
        <taxon>Malacostraca</taxon>
        <taxon>Eumalacostraca</taxon>
        <taxon>Eucarida</taxon>
        <taxon>Decapoda</taxon>
        <taxon>Pleocyemata</taxon>
        <taxon>Brachyura</taxon>
        <taxon>Eubrachyura</taxon>
        <taxon>Portunoidea</taxon>
        <taxon>Portunidae</taxon>
        <taxon>Portuninae</taxon>
        <taxon>Portunus</taxon>
    </lineage>
</organism>
<dbReference type="Proteomes" id="UP000324222">
    <property type="component" value="Unassembled WGS sequence"/>
</dbReference>
<accession>A0A5B7FVN2</accession>
<name>A0A5B7FVN2_PORTR</name>
<proteinExistence type="predicted"/>
<evidence type="ECO:0000313" key="3">
    <source>
        <dbReference type="Proteomes" id="UP000324222"/>
    </source>
</evidence>
<protein>
    <submittedName>
        <fullName evidence="2">Uncharacterized protein</fullName>
    </submittedName>
</protein>
<dbReference type="AlphaFoldDB" id="A0A5B7FVN2"/>
<gene>
    <name evidence="2" type="ORF">E2C01_043195</name>
</gene>
<keyword evidence="3" id="KW-1185">Reference proteome</keyword>
<sequence length="129" mass="13856">MDVKKRVKLHVTQNQQQSEGRRRGAGQPALEGRSGIASTRQVLAGRERRFTVPCRLSSRNSNRRAAGKTTQLEAPLGMCEAPSHIPDTSTARHATPDTLPSAPLRKFPSGLPEPLSKSGGAGREAVKGH</sequence>
<reference evidence="2 3" key="1">
    <citation type="submission" date="2019-05" db="EMBL/GenBank/DDBJ databases">
        <title>Another draft genome of Portunus trituberculatus and its Hox gene families provides insights of decapod evolution.</title>
        <authorList>
            <person name="Jeong J.-H."/>
            <person name="Song I."/>
            <person name="Kim S."/>
            <person name="Choi T."/>
            <person name="Kim D."/>
            <person name="Ryu S."/>
            <person name="Kim W."/>
        </authorList>
    </citation>
    <scope>NUCLEOTIDE SEQUENCE [LARGE SCALE GENOMIC DNA]</scope>
    <source>
        <tissue evidence="2">Muscle</tissue>
    </source>
</reference>